<keyword evidence="1" id="KW-0812">Transmembrane</keyword>
<keyword evidence="1" id="KW-1133">Transmembrane helix</keyword>
<protein>
    <submittedName>
        <fullName evidence="2">Uncharacterized protein</fullName>
    </submittedName>
</protein>
<accession>A0A9X1VBB6</accession>
<evidence type="ECO:0000313" key="3">
    <source>
        <dbReference type="Proteomes" id="UP001139263"/>
    </source>
</evidence>
<evidence type="ECO:0000256" key="1">
    <source>
        <dbReference type="SAM" id="Phobius"/>
    </source>
</evidence>
<comment type="caution">
    <text evidence="2">The sequence shown here is derived from an EMBL/GenBank/DDBJ whole genome shotgun (WGS) entry which is preliminary data.</text>
</comment>
<keyword evidence="1" id="KW-0472">Membrane</keyword>
<organism evidence="2 3">
    <name type="scientific">Sulfoacidibacillus ferrooxidans</name>
    <dbReference type="NCBI Taxonomy" id="2005001"/>
    <lineage>
        <taxon>Bacteria</taxon>
        <taxon>Bacillati</taxon>
        <taxon>Bacillota</taxon>
        <taxon>Bacilli</taxon>
        <taxon>Bacillales</taxon>
        <taxon>Alicyclobacillaceae</taxon>
        <taxon>Sulfoacidibacillus</taxon>
    </lineage>
</organism>
<sequence length="472" mass="53294">MYAEEHEMNKKIVTGTLVVGLVVASLVGTSQIKQHAFASQVHLMPKQTVTERKFPWPYHAMLAIESDADHTDLRKFNIIHEFLNTKSETMLGQGLGLDISDSFFLYNGSNEPRKIDYNGETVKNEMTMFDGISNIPSADAPILLYYIRHGWIDTFHSAGDFSRVNSSTTIFSRELEINALNFLKKQNEVPITVFTDHGNQSNVANFGSYTAFDQYMEGDNPQSKYYITDLLEQEGVRYVWSDHFGDQFSYPSMIYPITLRDGSKMWGFYRFTGTRKVAYEPGLGQVANWDTMWNPADLGEQLDSSRLNALVQSGGYTIIATHLEGNANLFPFNYSTIEALVHLSHMQDHGLILVASTSRLLQYNLMQQGLRDQILYHASTGTTDINITQIIDPVNGDFIPTVSQLHGITFTLKDPSDAMISIHGVPIPDSDIVRSLHTIGIRWYTPDTTNWAITTTSPIYAHLKQEMETLMK</sequence>
<keyword evidence="3" id="KW-1185">Reference proteome</keyword>
<feature type="transmembrane region" description="Helical" evidence="1">
    <location>
        <begin position="12"/>
        <end position="32"/>
    </location>
</feature>
<dbReference type="EMBL" id="JALBUF010000011">
    <property type="protein sequence ID" value="MCI0184309.1"/>
    <property type="molecule type" value="Genomic_DNA"/>
</dbReference>
<evidence type="ECO:0000313" key="2">
    <source>
        <dbReference type="EMBL" id="MCI0184309.1"/>
    </source>
</evidence>
<gene>
    <name evidence="2" type="ORF">MM817_02604</name>
</gene>
<reference evidence="2" key="1">
    <citation type="submission" date="2022-03" db="EMBL/GenBank/DDBJ databases">
        <title>Draft Genome Sequence of Firmicute Strain S0AB, a Heterotrophic Iron/Sulfur-Oxidizing Extreme Acidophile.</title>
        <authorList>
            <person name="Vergara E."/>
            <person name="Pakostova E."/>
            <person name="Johnson D.B."/>
            <person name="Holmes D.S."/>
        </authorList>
    </citation>
    <scope>NUCLEOTIDE SEQUENCE</scope>
    <source>
        <strain evidence="2">S0AB</strain>
    </source>
</reference>
<dbReference type="AlphaFoldDB" id="A0A9X1VBB6"/>
<name>A0A9X1VBB6_9BACL</name>
<dbReference type="Proteomes" id="UP001139263">
    <property type="component" value="Unassembled WGS sequence"/>
</dbReference>
<proteinExistence type="predicted"/>